<dbReference type="PANTHER" id="PTHR38790:SF4">
    <property type="entry name" value="2EXR DOMAIN-CONTAINING PROTEIN"/>
    <property type="match status" value="1"/>
</dbReference>
<evidence type="ECO:0000313" key="2">
    <source>
        <dbReference type="EMBL" id="KAJ4343580.1"/>
    </source>
</evidence>
<name>A0A9W8X8Q7_9PLEO</name>
<keyword evidence="3" id="KW-1185">Reference proteome</keyword>
<evidence type="ECO:0000313" key="3">
    <source>
        <dbReference type="Proteomes" id="UP001140562"/>
    </source>
</evidence>
<accession>A0A9W8X8Q7</accession>
<gene>
    <name evidence="2" type="ORF">N0V87_000347</name>
</gene>
<dbReference type="OrthoDB" id="5413827at2759"/>
<evidence type="ECO:0000256" key="1">
    <source>
        <dbReference type="SAM" id="MobiDB-lite"/>
    </source>
</evidence>
<dbReference type="EMBL" id="JAPEUV010000002">
    <property type="protein sequence ID" value="KAJ4343580.1"/>
    <property type="molecule type" value="Genomic_DNA"/>
</dbReference>
<dbReference type="PANTHER" id="PTHR38790">
    <property type="entry name" value="2EXR DOMAIN-CONTAINING PROTEIN-RELATED"/>
    <property type="match status" value="1"/>
</dbReference>
<proteinExistence type="predicted"/>
<dbReference type="Proteomes" id="UP001140562">
    <property type="component" value="Unassembled WGS sequence"/>
</dbReference>
<protein>
    <submittedName>
        <fullName evidence="2">Uncharacterized protein</fullName>
    </submittedName>
</protein>
<sequence>MLPSKRAAPAASPASGKRQKAAIHTRSSEACKTADITAQNAVESPLLRLPAELRNAIWELVYGNQTVFIARSTRGLGLFRSSHAGYHRYDPDPTPPSRTPQPISKQYWAEAKDVFYYSATFDFRCLRAFEAFATAPSTQAAVPYITRISIPTLLAGRSYLFSNSVLESDVAIVRRFSHLKGLEWNLRYMYPLIDLIQDPRLLDAPGWGPFRTSSIIQAFQQHNLEPSLISVKLDPMPLSFHHHPPLDTTALSNAIRNLLLQHAPERSARARNEV</sequence>
<feature type="region of interest" description="Disordered" evidence="1">
    <location>
        <begin position="1"/>
        <end position="28"/>
    </location>
</feature>
<dbReference type="AlphaFoldDB" id="A0A9W8X8Q7"/>
<organism evidence="2 3">
    <name type="scientific">Didymella glomerata</name>
    <dbReference type="NCBI Taxonomy" id="749621"/>
    <lineage>
        <taxon>Eukaryota</taxon>
        <taxon>Fungi</taxon>
        <taxon>Dikarya</taxon>
        <taxon>Ascomycota</taxon>
        <taxon>Pezizomycotina</taxon>
        <taxon>Dothideomycetes</taxon>
        <taxon>Pleosporomycetidae</taxon>
        <taxon>Pleosporales</taxon>
        <taxon>Pleosporineae</taxon>
        <taxon>Didymellaceae</taxon>
        <taxon>Didymella</taxon>
    </lineage>
</organism>
<reference evidence="2" key="1">
    <citation type="submission" date="2022-10" db="EMBL/GenBank/DDBJ databases">
        <title>Tapping the CABI collections for fungal endophytes: first genome assemblies for Collariella, Neodidymelliopsis, Ascochyta clinopodiicola, Didymella pomorum, Didymosphaeria variabile, Neocosmospora piperis and Neocucurbitaria cava.</title>
        <authorList>
            <person name="Hill R."/>
        </authorList>
    </citation>
    <scope>NUCLEOTIDE SEQUENCE</scope>
    <source>
        <strain evidence="2">IMI 360193</strain>
    </source>
</reference>
<comment type="caution">
    <text evidence="2">The sequence shown here is derived from an EMBL/GenBank/DDBJ whole genome shotgun (WGS) entry which is preliminary data.</text>
</comment>